<dbReference type="Gene3D" id="3.40.50.300">
    <property type="entry name" value="P-loop containing nucleotide triphosphate hydrolases"/>
    <property type="match status" value="2"/>
</dbReference>
<dbReference type="GO" id="GO:0009378">
    <property type="term" value="F:four-way junction helicase activity"/>
    <property type="evidence" value="ECO:0007669"/>
    <property type="project" value="TreeGrafter"/>
</dbReference>
<dbReference type="InterPro" id="IPR014001">
    <property type="entry name" value="Helicase_ATP-bd"/>
</dbReference>
<evidence type="ECO:0000256" key="3">
    <source>
        <dbReference type="ARBA" id="ARBA00022840"/>
    </source>
</evidence>
<dbReference type="InterPro" id="IPR011545">
    <property type="entry name" value="DEAD/DEAH_box_helicase_dom"/>
</dbReference>
<dbReference type="GO" id="GO:0043138">
    <property type="term" value="F:3'-5' DNA helicase activity"/>
    <property type="evidence" value="ECO:0007669"/>
    <property type="project" value="UniProtKB-EC"/>
</dbReference>
<feature type="region of interest" description="Disordered" evidence="8">
    <location>
        <begin position="393"/>
        <end position="485"/>
    </location>
</feature>
<evidence type="ECO:0000256" key="7">
    <source>
        <dbReference type="ARBA" id="ARBA00034808"/>
    </source>
</evidence>
<dbReference type="Proteomes" id="UP000309038">
    <property type="component" value="Unassembled WGS sequence"/>
</dbReference>
<gene>
    <name evidence="11" type="ORF">EW026_g5739</name>
</gene>
<dbReference type="PANTHER" id="PTHR13710">
    <property type="entry name" value="DNA HELICASE RECQ FAMILY MEMBER"/>
    <property type="match status" value="1"/>
</dbReference>
<dbReference type="GO" id="GO:0003677">
    <property type="term" value="F:DNA binding"/>
    <property type="evidence" value="ECO:0007669"/>
    <property type="project" value="UniProtKB-KW"/>
</dbReference>
<organism evidence="11 12">
    <name type="scientific">Hermanssonia centrifuga</name>
    <dbReference type="NCBI Taxonomy" id="98765"/>
    <lineage>
        <taxon>Eukaryota</taxon>
        <taxon>Fungi</taxon>
        <taxon>Dikarya</taxon>
        <taxon>Basidiomycota</taxon>
        <taxon>Agaricomycotina</taxon>
        <taxon>Agaricomycetes</taxon>
        <taxon>Polyporales</taxon>
        <taxon>Meruliaceae</taxon>
        <taxon>Hermanssonia</taxon>
    </lineage>
</organism>
<feature type="domain" description="Helicase C-terminal" evidence="10">
    <location>
        <begin position="253"/>
        <end position="417"/>
    </location>
</feature>
<accession>A0A4S4KD60</accession>
<comment type="catalytic activity">
    <reaction evidence="6">
        <text>Couples ATP hydrolysis with the unwinding of duplex DNA by translocating in the 3'-5' direction.</text>
        <dbReference type="EC" id="5.6.2.4"/>
    </reaction>
</comment>
<evidence type="ECO:0000256" key="5">
    <source>
        <dbReference type="ARBA" id="ARBA00023235"/>
    </source>
</evidence>
<evidence type="ECO:0000256" key="8">
    <source>
        <dbReference type="SAM" id="MobiDB-lite"/>
    </source>
</evidence>
<dbReference type="SUPFAM" id="SSF52540">
    <property type="entry name" value="P-loop containing nucleoside triphosphate hydrolases"/>
    <property type="match status" value="1"/>
</dbReference>
<dbReference type="PANTHER" id="PTHR13710:SF105">
    <property type="entry name" value="ATP-DEPENDENT DNA HELICASE Q1"/>
    <property type="match status" value="1"/>
</dbReference>
<keyword evidence="5" id="KW-0413">Isomerase</keyword>
<comment type="caution">
    <text evidence="11">The sequence shown here is derived from an EMBL/GenBank/DDBJ whole genome shotgun (WGS) entry which is preliminary data.</text>
</comment>
<keyword evidence="4" id="KW-0238">DNA-binding</keyword>
<feature type="region of interest" description="Disordered" evidence="8">
    <location>
        <begin position="848"/>
        <end position="869"/>
    </location>
</feature>
<evidence type="ECO:0000313" key="11">
    <source>
        <dbReference type="EMBL" id="THG96024.1"/>
    </source>
</evidence>
<dbReference type="GO" id="GO:0005524">
    <property type="term" value="F:ATP binding"/>
    <property type="evidence" value="ECO:0007669"/>
    <property type="project" value="UniProtKB-KW"/>
</dbReference>
<dbReference type="SMART" id="SM00490">
    <property type="entry name" value="HELICc"/>
    <property type="match status" value="1"/>
</dbReference>
<dbReference type="PROSITE" id="PS51192">
    <property type="entry name" value="HELICASE_ATP_BIND_1"/>
    <property type="match status" value="1"/>
</dbReference>
<evidence type="ECO:0000256" key="6">
    <source>
        <dbReference type="ARBA" id="ARBA00034617"/>
    </source>
</evidence>
<dbReference type="AlphaFoldDB" id="A0A4S4KD60"/>
<keyword evidence="12" id="KW-1185">Reference proteome</keyword>
<keyword evidence="3" id="KW-0067">ATP-binding</keyword>
<evidence type="ECO:0000259" key="10">
    <source>
        <dbReference type="PROSITE" id="PS51194"/>
    </source>
</evidence>
<protein>
    <recommendedName>
        <fullName evidence="7">DNA 3'-5' helicase</fullName>
        <ecNumber evidence="7">5.6.2.4</ecNumber>
    </recommendedName>
</protein>
<dbReference type="InterPro" id="IPR001650">
    <property type="entry name" value="Helicase_C-like"/>
</dbReference>
<proteinExistence type="inferred from homology"/>
<evidence type="ECO:0000256" key="1">
    <source>
        <dbReference type="ARBA" id="ARBA00005446"/>
    </source>
</evidence>
<dbReference type="Pfam" id="PF00270">
    <property type="entry name" value="DEAD"/>
    <property type="match status" value="1"/>
</dbReference>
<evidence type="ECO:0000313" key="12">
    <source>
        <dbReference type="Proteomes" id="UP000309038"/>
    </source>
</evidence>
<evidence type="ECO:0000256" key="4">
    <source>
        <dbReference type="ARBA" id="ARBA00023125"/>
    </source>
</evidence>
<name>A0A4S4KD60_9APHY</name>
<feature type="compositionally biased region" description="Acidic residues" evidence="8">
    <location>
        <begin position="471"/>
        <end position="485"/>
    </location>
</feature>
<comment type="similarity">
    <text evidence="1">Belongs to the helicase family. RecQ subfamily.</text>
</comment>
<dbReference type="InterPro" id="IPR027417">
    <property type="entry name" value="P-loop_NTPase"/>
</dbReference>
<dbReference type="EMBL" id="SGPJ01000269">
    <property type="protein sequence ID" value="THG96024.1"/>
    <property type="molecule type" value="Genomic_DNA"/>
</dbReference>
<dbReference type="EC" id="5.6.2.4" evidence="7"/>
<dbReference type="SMART" id="SM00487">
    <property type="entry name" value="DEXDc"/>
    <property type="match status" value="1"/>
</dbReference>
<sequence>MDTKQPEPTQWNLPTTSGGIDIPNIESIRSRCIETFGVRPCRWQAEFAQAILARTSDIILEVATGGGKTLAFWLPLLFRKSGIQIIVTALNVLGKQNVDSLSAAGISAISIDGNLSYTERAEVFKKIAKGEYRVIVISPEQLMKEDGHFDTLFKDRAFQDLIISIIFDEAHCIKTWGTFRPEYREVERLRHRLQKDIPFALASATLPTLIRQDISKVVRLRKEGLVCISRPTDRPNVHLVVRRIHHALSSYKDLGLVIPDCNTKPPKFLIFFDNIKHSVDATKYLWSLLSQENKPEDKIKWFNAGMSVEYKQGEIDKLRSGETWGLCTTDSFGMGMDISDIELIIQYKVTCSLCALWQRFGRGARDREKEATAIFFVEAKYLDEERAKKEARKVAKKAKQAGQSKGRKRGRKQEDVGDGPSMKRIARELVPSQSHPIMASSSTPATIQTRTDLASGPSQMKIAEDVKNESESEQESDASEEDEEDGLHRALYAQPTSQPAVNKTKRVELEPAMDDFINAGERKLKCRRRPVRWYFDNDKSESDHLLCDPTKTGGCSRCSLNTPTLCCDLHENSKATLTINHPPAIVDKQGAKVANRSPIEAFIHNHMDKDAYSEIQQWRVKKTIEQYGAGALDNYGPGIVLPIDTLERIVDCIHAMKISSSADLWRETKWSGIDTYGAEIMQIIEKLQLRRIQVTLTPLTTTQPLTRRTPQVPASLIADTDGTTIATIGTTAVDQKRSLRCGACFKLGHNRRNQHCENYGRVVPDKSRNPQARVGPQLNNNNAAPQPSFAIQPTMSVASGNPIDTMLDRPAYQRTFVNPALLITPVQYLRISGPSIHSAISTATSSIVTSSSSRPSPSTTAPPSFQRAC</sequence>
<evidence type="ECO:0000256" key="2">
    <source>
        <dbReference type="ARBA" id="ARBA00022741"/>
    </source>
</evidence>
<dbReference type="GO" id="GO:0005737">
    <property type="term" value="C:cytoplasm"/>
    <property type="evidence" value="ECO:0007669"/>
    <property type="project" value="TreeGrafter"/>
</dbReference>
<feature type="compositionally biased region" description="Basic residues" evidence="8">
    <location>
        <begin position="393"/>
        <end position="411"/>
    </location>
</feature>
<dbReference type="PROSITE" id="PS51194">
    <property type="entry name" value="HELICASE_CTER"/>
    <property type="match status" value="1"/>
</dbReference>
<dbReference type="GO" id="GO:0005694">
    <property type="term" value="C:chromosome"/>
    <property type="evidence" value="ECO:0007669"/>
    <property type="project" value="TreeGrafter"/>
</dbReference>
<evidence type="ECO:0000259" key="9">
    <source>
        <dbReference type="PROSITE" id="PS51192"/>
    </source>
</evidence>
<keyword evidence="2" id="KW-0547">Nucleotide-binding</keyword>
<feature type="domain" description="Helicase ATP-binding" evidence="9">
    <location>
        <begin position="49"/>
        <end position="224"/>
    </location>
</feature>
<dbReference type="Pfam" id="PF00271">
    <property type="entry name" value="Helicase_C"/>
    <property type="match status" value="1"/>
</dbReference>
<reference evidence="11 12" key="1">
    <citation type="submission" date="2019-02" db="EMBL/GenBank/DDBJ databases">
        <title>Genome sequencing of the rare red list fungi Phlebia centrifuga.</title>
        <authorList>
            <person name="Buettner E."/>
            <person name="Kellner H."/>
        </authorList>
    </citation>
    <scope>NUCLEOTIDE SEQUENCE [LARGE SCALE GENOMIC DNA]</scope>
    <source>
        <strain evidence="11 12">DSM 108282</strain>
    </source>
</reference>
<feature type="compositionally biased region" description="Polar residues" evidence="8">
    <location>
        <begin position="431"/>
        <end position="458"/>
    </location>
</feature>
<dbReference type="GO" id="GO:0000724">
    <property type="term" value="P:double-strand break repair via homologous recombination"/>
    <property type="evidence" value="ECO:0007669"/>
    <property type="project" value="TreeGrafter"/>
</dbReference>